<gene>
    <name evidence="5" type="ORF">PFICI_10931</name>
</gene>
<feature type="compositionally biased region" description="Polar residues" evidence="4">
    <location>
        <begin position="537"/>
        <end position="551"/>
    </location>
</feature>
<feature type="region of interest" description="Disordered" evidence="4">
    <location>
        <begin position="1008"/>
        <end position="1059"/>
    </location>
</feature>
<dbReference type="PROSITE" id="PS50297">
    <property type="entry name" value="ANK_REP_REGION"/>
    <property type="match status" value="3"/>
</dbReference>
<feature type="compositionally biased region" description="Basic and acidic residues" evidence="4">
    <location>
        <begin position="704"/>
        <end position="718"/>
    </location>
</feature>
<feature type="region of interest" description="Disordered" evidence="4">
    <location>
        <begin position="537"/>
        <end position="558"/>
    </location>
</feature>
<dbReference type="RefSeq" id="XP_007837703.1">
    <property type="nucleotide sequence ID" value="XM_007839512.1"/>
</dbReference>
<evidence type="ECO:0000256" key="3">
    <source>
        <dbReference type="PROSITE-ProRule" id="PRU00023"/>
    </source>
</evidence>
<feature type="repeat" description="ANK" evidence="3">
    <location>
        <begin position="390"/>
        <end position="422"/>
    </location>
</feature>
<feature type="region of interest" description="Disordered" evidence="4">
    <location>
        <begin position="1"/>
        <end position="33"/>
    </location>
</feature>
<dbReference type="eggNOG" id="KOG0504">
    <property type="taxonomic scope" value="Eukaryota"/>
</dbReference>
<feature type="repeat" description="ANK" evidence="3">
    <location>
        <begin position="425"/>
        <end position="462"/>
    </location>
</feature>
<accession>W3WV77</accession>
<dbReference type="PANTHER" id="PTHR24198:SF165">
    <property type="entry name" value="ANKYRIN REPEAT-CONTAINING PROTEIN-RELATED"/>
    <property type="match status" value="1"/>
</dbReference>
<evidence type="ECO:0000256" key="1">
    <source>
        <dbReference type="ARBA" id="ARBA00022737"/>
    </source>
</evidence>
<feature type="repeat" description="ANK" evidence="3">
    <location>
        <begin position="357"/>
        <end position="389"/>
    </location>
</feature>
<evidence type="ECO:0000256" key="2">
    <source>
        <dbReference type="ARBA" id="ARBA00023043"/>
    </source>
</evidence>
<feature type="compositionally biased region" description="Basic and acidic residues" evidence="4">
    <location>
        <begin position="1"/>
        <end position="10"/>
    </location>
</feature>
<feature type="compositionally biased region" description="Basic and acidic residues" evidence="4">
    <location>
        <begin position="600"/>
        <end position="618"/>
    </location>
</feature>
<keyword evidence="2 3" id="KW-0040">ANK repeat</keyword>
<dbReference type="EMBL" id="KI912116">
    <property type="protein sequence ID" value="ETS77057.1"/>
    <property type="molecule type" value="Genomic_DNA"/>
</dbReference>
<protein>
    <submittedName>
        <fullName evidence="5">Uncharacterized protein</fullName>
    </submittedName>
</protein>
<dbReference type="HOGENOM" id="CLU_267641_0_0_1"/>
<dbReference type="Pfam" id="PF00023">
    <property type="entry name" value="Ank"/>
    <property type="match status" value="1"/>
</dbReference>
<evidence type="ECO:0000256" key="4">
    <source>
        <dbReference type="SAM" id="MobiDB-lite"/>
    </source>
</evidence>
<dbReference type="InterPro" id="IPR002110">
    <property type="entry name" value="Ankyrin_rpt"/>
</dbReference>
<name>W3WV77_PESFW</name>
<feature type="region of interest" description="Disordered" evidence="4">
    <location>
        <begin position="1210"/>
        <end position="1231"/>
    </location>
</feature>
<feature type="compositionally biased region" description="Polar residues" evidence="4">
    <location>
        <begin position="1019"/>
        <end position="1035"/>
    </location>
</feature>
<feature type="compositionally biased region" description="Polar residues" evidence="4">
    <location>
        <begin position="512"/>
        <end position="524"/>
    </location>
</feature>
<feature type="compositionally biased region" description="Acidic residues" evidence="4">
    <location>
        <begin position="694"/>
        <end position="703"/>
    </location>
</feature>
<keyword evidence="1" id="KW-0677">Repeat</keyword>
<sequence length="1231" mass="135060">MSADQPRHTTESCASPASTISITPRNTSERESTIGRRDVLRLYAELKSHQKNLADARHAGNYRDAATYHKKIIDLRRDLSAGGVSPAAQVEAQLRQAAILLLCEDIETVDRSLFPDLTTLSGQQARRCKIDTLAYGLLYAKVGFLHMRLSDMDESVQAQEYLNSSLKTLLKLEPAPVEHMFPIAQCLADLYDFTAADLNRARDMVQWLVEKSGQETFRNIAIGRISEAGDWCTKEGFELGDHAFDVPAMERAILRNEPKHIIETMLAWTERTRPSSANIISRLLLTAAETRNMTISQLLFEHKAKADVIDEEGKTVLHRCLHCRDASLERSTKKDGTKIAAFYLSKDPSLRDKQDHSGKTPLYAACEVGWVDMVSFLLEIEANANLAENNAQTPLYMACERGRRQIVKTLLDKAKNLDLDARGPGGQTPLIVAVQYAASHAEGIHIVQQLLKKGADPTIADNTGKTAISYVGGVWSTNVKEALKNARQRPAGVATTPSSSSIVTSNASNNAKPQRSSRPPSVASSMFHKMWQPRLKSGNSSLFSPSRTSLESGLAPSIFSNDMSRRTSITNASVIGLPAGIQITGNETFMSIADKDPSAFRKDAAHDPESSHSRRASLDRPNISRFPINDHGASEPIVPTRRNPNPDPHDSSINRGPNVTNERPPLARAGSSFASGVGQGASGSVDSTLSSTDSEYDTPSESEDASHDGEHSPFEPRIHNLPIRSHPASGVQDRPSGSRGRQNGSFDGASSIPTPPANDPPGATGQSKANQGIGHGSGSRGGKVRNATQGPDAEQKRQVLLACPFAKKDPISYEHCHNYELREIKHVKQHLKRCHLIVVCPRCRDGFNSQDHLDRHLLEGCEIRERGDPEGMTPKQHEILRPRTNHKVSLEEQWYFIWDTLFQGLPRPPTPYKDEFVNLSEFHKLVKDFRDHHIPSLANRLLHEMDNTRPISYEQVAVILNRGMVEFASTLQQSGVVSGNQSITNPGTQPGPTTMAGAVDISLLNRHNSLEGPSDRLTPDSSGMAQQCSPGSTHLSNDDYLHPIDEVSNSSSSQRQGSIPHEMEHVIPPQNPVHPSQIPHSHPLQQAAADNLYNSQMYGAQGSGTDYHAFTGIGTTWNGNDAAMLDSYSDPVLSPNHFLMDQSSIEQMFRPIENDAMDLDMMQGRPQLQHSQTSGYFPIQQTPGAQQQVPMFMTGGQGAIPFTQMAHNAEVQDTSPHSAHPSGQGPLWYGP</sequence>
<dbReference type="KEGG" id="pfy:PFICI_10931"/>
<dbReference type="SUPFAM" id="SSF48403">
    <property type="entry name" value="Ankyrin repeat"/>
    <property type="match status" value="1"/>
</dbReference>
<proteinExistence type="predicted"/>
<keyword evidence="6" id="KW-1185">Reference proteome</keyword>
<feature type="compositionally biased region" description="Polar residues" evidence="4">
    <location>
        <begin position="11"/>
        <end position="26"/>
    </location>
</feature>
<dbReference type="Gene3D" id="1.25.40.20">
    <property type="entry name" value="Ankyrin repeat-containing domain"/>
    <property type="match status" value="1"/>
</dbReference>
<dbReference type="Pfam" id="PF12796">
    <property type="entry name" value="Ank_2"/>
    <property type="match status" value="1"/>
</dbReference>
<dbReference type="Proteomes" id="UP000030651">
    <property type="component" value="Unassembled WGS sequence"/>
</dbReference>
<dbReference type="InParanoid" id="W3WV77"/>
<feature type="region of interest" description="Disordered" evidence="4">
    <location>
        <begin position="600"/>
        <end position="795"/>
    </location>
</feature>
<evidence type="ECO:0000313" key="6">
    <source>
        <dbReference type="Proteomes" id="UP000030651"/>
    </source>
</evidence>
<dbReference type="SMART" id="SM00248">
    <property type="entry name" value="ANK"/>
    <property type="match status" value="3"/>
</dbReference>
<feature type="compositionally biased region" description="Low complexity" evidence="4">
    <location>
        <begin position="494"/>
        <end position="511"/>
    </location>
</feature>
<dbReference type="AlphaFoldDB" id="W3WV77"/>
<reference evidence="6" key="1">
    <citation type="journal article" date="2015" name="BMC Genomics">
        <title>Genomic and transcriptomic analysis of the endophytic fungus Pestalotiopsis fici reveals its lifestyle and high potential for synthesis of natural products.</title>
        <authorList>
            <person name="Wang X."/>
            <person name="Zhang X."/>
            <person name="Liu L."/>
            <person name="Xiang M."/>
            <person name="Wang W."/>
            <person name="Sun X."/>
            <person name="Che Y."/>
            <person name="Guo L."/>
            <person name="Liu G."/>
            <person name="Guo L."/>
            <person name="Wang C."/>
            <person name="Yin W.B."/>
            <person name="Stadler M."/>
            <person name="Zhang X."/>
            <person name="Liu X."/>
        </authorList>
    </citation>
    <scope>NUCLEOTIDE SEQUENCE [LARGE SCALE GENOMIC DNA]</scope>
    <source>
        <strain evidence="6">W106-1 / CGMCC3.15140</strain>
    </source>
</reference>
<dbReference type="PROSITE" id="PS50088">
    <property type="entry name" value="ANK_REPEAT"/>
    <property type="match status" value="3"/>
</dbReference>
<dbReference type="OrthoDB" id="4738706at2759"/>
<dbReference type="GeneID" id="19275944"/>
<organism evidence="5 6">
    <name type="scientific">Pestalotiopsis fici (strain W106-1 / CGMCC3.15140)</name>
    <dbReference type="NCBI Taxonomy" id="1229662"/>
    <lineage>
        <taxon>Eukaryota</taxon>
        <taxon>Fungi</taxon>
        <taxon>Dikarya</taxon>
        <taxon>Ascomycota</taxon>
        <taxon>Pezizomycotina</taxon>
        <taxon>Sordariomycetes</taxon>
        <taxon>Xylariomycetidae</taxon>
        <taxon>Amphisphaeriales</taxon>
        <taxon>Sporocadaceae</taxon>
        <taxon>Pestalotiopsis</taxon>
    </lineage>
</organism>
<dbReference type="InterPro" id="IPR036770">
    <property type="entry name" value="Ankyrin_rpt-contain_sf"/>
</dbReference>
<dbReference type="PANTHER" id="PTHR24198">
    <property type="entry name" value="ANKYRIN REPEAT AND PROTEIN KINASE DOMAIN-CONTAINING PROTEIN"/>
    <property type="match status" value="1"/>
</dbReference>
<feature type="compositionally biased region" description="Basic and acidic residues" evidence="4">
    <location>
        <begin position="1036"/>
        <end position="1045"/>
    </location>
</feature>
<evidence type="ECO:0000313" key="5">
    <source>
        <dbReference type="EMBL" id="ETS77057.1"/>
    </source>
</evidence>
<feature type="region of interest" description="Disordered" evidence="4">
    <location>
        <begin position="486"/>
        <end position="525"/>
    </location>
</feature>